<dbReference type="KEGG" id="vg:16193553"/>
<keyword evidence="2" id="KW-1185">Reference proteome</keyword>
<name>R4TMC7_9CAUD</name>
<reference evidence="1 2" key="1">
    <citation type="submission" date="2012-12" db="EMBL/GenBank/DDBJ databases">
        <authorList>
            <person name="Sencilo A."/>
            <person name="Jacobs-Sera D."/>
            <person name="Russell D.A."/>
            <person name="Ko C."/>
            <person name="Atanasova N."/>
            <person name="Osterlund E."/>
            <person name="Oksanen H.M."/>
            <person name="Bamford D.H."/>
            <person name="Hatfull G.F."/>
            <person name="Roine E."/>
            <person name="Hendrix R.W."/>
        </authorList>
    </citation>
    <scope>NUCLEOTIDE SEQUENCE [LARGE SCALE GENOMIC DNA]</scope>
</reference>
<dbReference type="OrthoDB" id="30917at10239"/>
<protein>
    <submittedName>
        <fullName evidence="1">Uncharacterized protein</fullName>
    </submittedName>
</protein>
<evidence type="ECO:0000313" key="1">
    <source>
        <dbReference type="EMBL" id="AGM11877.1"/>
    </source>
</evidence>
<evidence type="ECO:0000313" key="2">
    <source>
        <dbReference type="Proteomes" id="UP000202086"/>
    </source>
</evidence>
<gene>
    <name evidence="1" type="primary">14</name>
    <name evidence="1" type="ORF">DNAM5_14</name>
</gene>
<proteinExistence type="predicted"/>
<sequence>MNDDSKPERGQGDYQYLVPLDDSRAMRKIRIAEKITGRLVERTTNAEACRKNIGTVLVKTFDDRGPIAGLSGDYQHATEWQYPFSKGYLGRVGIRYKRAKGAVKTYDRYGGEHTVHVEVKTGMTMTEMKENPGELRRILEDAAADKWCEIRDDSWDEEVPA</sequence>
<dbReference type="GeneID" id="16193553"/>
<dbReference type="EMBL" id="KC292029">
    <property type="protein sequence ID" value="AGM11877.1"/>
    <property type="molecule type" value="Genomic_DNA"/>
</dbReference>
<dbReference type="RefSeq" id="YP_008059576.1">
    <property type="nucleotide sequence ID" value="NC_021330.1"/>
</dbReference>
<dbReference type="Proteomes" id="UP000202086">
    <property type="component" value="Segment"/>
</dbReference>
<accession>R4TMC7</accession>
<organism evidence="1 2">
    <name type="scientific">Haloarcula californiae tailed virus 1</name>
    <dbReference type="NCBI Taxonomy" id="1273746"/>
    <lineage>
        <taxon>Viruses</taxon>
        <taxon>Duplodnaviria</taxon>
        <taxon>Heunggongvirae</taxon>
        <taxon>Uroviricota</taxon>
        <taxon>Caudoviricetes</taxon>
        <taxon>Thumleimavirales</taxon>
        <taxon>Druskaviridae</taxon>
        <taxon>Hacavirus</taxon>
        <taxon>Hacavirus italiense</taxon>
        <taxon>Hacavirus HCTV1</taxon>
    </lineage>
</organism>